<comment type="subcellular location">
    <subcellularLocation>
        <location evidence="2">Cell membrane</location>
    </subcellularLocation>
</comment>
<evidence type="ECO:0000259" key="13">
    <source>
        <dbReference type="PROSITE" id="PS50885"/>
    </source>
</evidence>
<dbReference type="Pfam" id="PF02518">
    <property type="entry name" value="HATPase_c"/>
    <property type="match status" value="1"/>
</dbReference>
<feature type="domain" description="HAMP" evidence="13">
    <location>
        <begin position="91"/>
        <end position="144"/>
    </location>
</feature>
<evidence type="ECO:0000256" key="11">
    <source>
        <dbReference type="SAM" id="Phobius"/>
    </source>
</evidence>
<keyword evidence="4" id="KW-0597">Phosphoprotein</keyword>
<dbReference type="PROSITE" id="PS50885">
    <property type="entry name" value="HAMP"/>
    <property type="match status" value="1"/>
</dbReference>
<organism evidence="14 15">
    <name type="scientific">Actinoallomurus liliacearum</name>
    <dbReference type="NCBI Taxonomy" id="1080073"/>
    <lineage>
        <taxon>Bacteria</taxon>
        <taxon>Bacillati</taxon>
        <taxon>Actinomycetota</taxon>
        <taxon>Actinomycetes</taxon>
        <taxon>Streptosporangiales</taxon>
        <taxon>Thermomonosporaceae</taxon>
        <taxon>Actinoallomurus</taxon>
    </lineage>
</organism>
<dbReference type="CDD" id="cd00082">
    <property type="entry name" value="HisKA"/>
    <property type="match status" value="1"/>
</dbReference>
<dbReference type="SUPFAM" id="SSF55874">
    <property type="entry name" value="ATPase domain of HSP90 chaperone/DNA topoisomerase II/histidine kinase"/>
    <property type="match status" value="1"/>
</dbReference>
<evidence type="ECO:0000313" key="15">
    <source>
        <dbReference type="Proteomes" id="UP001500212"/>
    </source>
</evidence>
<evidence type="ECO:0000259" key="12">
    <source>
        <dbReference type="PROSITE" id="PS50109"/>
    </source>
</evidence>
<dbReference type="Proteomes" id="UP001500212">
    <property type="component" value="Unassembled WGS sequence"/>
</dbReference>
<keyword evidence="7" id="KW-0418">Kinase</keyword>
<dbReference type="InterPro" id="IPR036097">
    <property type="entry name" value="HisK_dim/P_sf"/>
</dbReference>
<dbReference type="Gene3D" id="6.10.340.10">
    <property type="match status" value="1"/>
</dbReference>
<dbReference type="SMART" id="SM00388">
    <property type="entry name" value="HisKA"/>
    <property type="match status" value="1"/>
</dbReference>
<dbReference type="PANTHER" id="PTHR45436:SF5">
    <property type="entry name" value="SENSOR HISTIDINE KINASE TRCS"/>
    <property type="match status" value="1"/>
</dbReference>
<proteinExistence type="predicted"/>
<dbReference type="InterPro" id="IPR003661">
    <property type="entry name" value="HisK_dim/P_dom"/>
</dbReference>
<evidence type="ECO:0000313" key="14">
    <source>
        <dbReference type="EMBL" id="GAA4603008.1"/>
    </source>
</evidence>
<dbReference type="RefSeq" id="WP_345348837.1">
    <property type="nucleotide sequence ID" value="NZ_BAABHJ010000002.1"/>
</dbReference>
<keyword evidence="9" id="KW-0902">Two-component regulatory system</keyword>
<evidence type="ECO:0000256" key="1">
    <source>
        <dbReference type="ARBA" id="ARBA00000085"/>
    </source>
</evidence>
<keyword evidence="15" id="KW-1185">Reference proteome</keyword>
<keyword evidence="5" id="KW-0808">Transferase</keyword>
<feature type="transmembrane region" description="Helical" evidence="11">
    <location>
        <begin position="70"/>
        <end position="90"/>
    </location>
</feature>
<dbReference type="InterPro" id="IPR050428">
    <property type="entry name" value="TCS_sensor_his_kinase"/>
</dbReference>
<gene>
    <name evidence="14" type="ORF">GCM10023195_09660</name>
</gene>
<keyword evidence="6 11" id="KW-0812">Transmembrane</keyword>
<accession>A0ABP8TDC4</accession>
<evidence type="ECO:0000256" key="6">
    <source>
        <dbReference type="ARBA" id="ARBA00022692"/>
    </source>
</evidence>
<reference evidence="15" key="1">
    <citation type="journal article" date="2019" name="Int. J. Syst. Evol. Microbiol.">
        <title>The Global Catalogue of Microorganisms (GCM) 10K type strain sequencing project: providing services to taxonomists for standard genome sequencing and annotation.</title>
        <authorList>
            <consortium name="The Broad Institute Genomics Platform"/>
            <consortium name="The Broad Institute Genome Sequencing Center for Infectious Disease"/>
            <person name="Wu L."/>
            <person name="Ma J."/>
        </authorList>
    </citation>
    <scope>NUCLEOTIDE SEQUENCE [LARGE SCALE GENOMIC DNA]</scope>
    <source>
        <strain evidence="15">JCM 17938</strain>
    </source>
</reference>
<name>A0ABP8TDC4_9ACTN</name>
<dbReference type="Gene3D" id="1.10.287.130">
    <property type="match status" value="1"/>
</dbReference>
<dbReference type="EC" id="2.7.13.3" evidence="3"/>
<dbReference type="InterPro" id="IPR036890">
    <property type="entry name" value="HATPase_C_sf"/>
</dbReference>
<comment type="catalytic activity">
    <reaction evidence="1">
        <text>ATP + protein L-histidine = ADP + protein N-phospho-L-histidine.</text>
        <dbReference type="EC" id="2.7.13.3"/>
    </reaction>
</comment>
<dbReference type="Pfam" id="PF00512">
    <property type="entry name" value="HisKA"/>
    <property type="match status" value="1"/>
</dbReference>
<dbReference type="InterPro" id="IPR004358">
    <property type="entry name" value="Sig_transdc_His_kin-like_C"/>
</dbReference>
<dbReference type="Gene3D" id="3.30.565.10">
    <property type="entry name" value="Histidine kinase-like ATPase, C-terminal domain"/>
    <property type="match status" value="1"/>
</dbReference>
<evidence type="ECO:0000256" key="10">
    <source>
        <dbReference type="ARBA" id="ARBA00023136"/>
    </source>
</evidence>
<dbReference type="SUPFAM" id="SSF47384">
    <property type="entry name" value="Homodimeric domain of signal transducing histidine kinase"/>
    <property type="match status" value="1"/>
</dbReference>
<evidence type="ECO:0000256" key="4">
    <source>
        <dbReference type="ARBA" id="ARBA00022553"/>
    </source>
</evidence>
<evidence type="ECO:0000256" key="3">
    <source>
        <dbReference type="ARBA" id="ARBA00012438"/>
    </source>
</evidence>
<dbReference type="SMART" id="SM00387">
    <property type="entry name" value="HATPase_c"/>
    <property type="match status" value="1"/>
</dbReference>
<evidence type="ECO:0000256" key="7">
    <source>
        <dbReference type="ARBA" id="ARBA00022777"/>
    </source>
</evidence>
<dbReference type="InterPro" id="IPR003594">
    <property type="entry name" value="HATPase_dom"/>
</dbReference>
<dbReference type="PROSITE" id="PS50109">
    <property type="entry name" value="HIS_KIN"/>
    <property type="match status" value="1"/>
</dbReference>
<evidence type="ECO:0000256" key="2">
    <source>
        <dbReference type="ARBA" id="ARBA00004236"/>
    </source>
</evidence>
<dbReference type="CDD" id="cd06225">
    <property type="entry name" value="HAMP"/>
    <property type="match status" value="1"/>
</dbReference>
<comment type="caution">
    <text evidence="14">The sequence shown here is derived from an EMBL/GenBank/DDBJ whole genome shotgun (WGS) entry which is preliminary data.</text>
</comment>
<dbReference type="CDD" id="cd00075">
    <property type="entry name" value="HATPase"/>
    <property type="match status" value="1"/>
</dbReference>
<dbReference type="InterPro" id="IPR005467">
    <property type="entry name" value="His_kinase_dom"/>
</dbReference>
<sequence length="370" mass="39839">MTRPVKNVMSLLRRRPILRVQLTLLYSGLALGLLAAVLLATNLLYGHSEQRAPAGTPAAPATGGRTFDVGPAAIGLGAVAIAMAGAWWLAGRFLRPLRVITTTAQEISATNLDRRLDLTGPADELTDLSRTLNDLFGRLQAAFEAQRHFVANASHELRTPLAGQRTLLQVALADPAADTESLRAACEEALRLGDQQERLIEALLTLATGERGVERWDPIDLAEITQGVISGHRREADHRGIRIEAGLAPAPTVGDPRLVTSLIANLLDNALHHNIARGHVTVSTTSSTEHANIAISNTGPSIPRQDLERLFRPFHQAGTERVHRDGHGLGLAIVLAIAKAHGARLAAHPRSEGGLTVEVSFRLKRKSYRD</sequence>
<dbReference type="EMBL" id="BAABHJ010000002">
    <property type="protein sequence ID" value="GAA4603008.1"/>
    <property type="molecule type" value="Genomic_DNA"/>
</dbReference>
<protein>
    <recommendedName>
        <fullName evidence="3">histidine kinase</fullName>
        <ecNumber evidence="3">2.7.13.3</ecNumber>
    </recommendedName>
</protein>
<evidence type="ECO:0000256" key="8">
    <source>
        <dbReference type="ARBA" id="ARBA00022989"/>
    </source>
</evidence>
<keyword evidence="8 11" id="KW-1133">Transmembrane helix</keyword>
<keyword evidence="10 11" id="KW-0472">Membrane</keyword>
<feature type="domain" description="Histidine kinase" evidence="12">
    <location>
        <begin position="152"/>
        <end position="365"/>
    </location>
</feature>
<dbReference type="SUPFAM" id="SSF158472">
    <property type="entry name" value="HAMP domain-like"/>
    <property type="match status" value="1"/>
</dbReference>
<evidence type="ECO:0000256" key="9">
    <source>
        <dbReference type="ARBA" id="ARBA00023012"/>
    </source>
</evidence>
<dbReference type="Pfam" id="PF00672">
    <property type="entry name" value="HAMP"/>
    <property type="match status" value="1"/>
</dbReference>
<dbReference type="InterPro" id="IPR003660">
    <property type="entry name" value="HAMP_dom"/>
</dbReference>
<dbReference type="SMART" id="SM00304">
    <property type="entry name" value="HAMP"/>
    <property type="match status" value="1"/>
</dbReference>
<evidence type="ECO:0000256" key="5">
    <source>
        <dbReference type="ARBA" id="ARBA00022679"/>
    </source>
</evidence>
<dbReference type="PRINTS" id="PR00344">
    <property type="entry name" value="BCTRLSENSOR"/>
</dbReference>
<dbReference type="PANTHER" id="PTHR45436">
    <property type="entry name" value="SENSOR HISTIDINE KINASE YKOH"/>
    <property type="match status" value="1"/>
</dbReference>